<dbReference type="Proteomes" id="UP000217763">
    <property type="component" value="Chromosome"/>
</dbReference>
<organism evidence="1 2">
    <name type="scientific">Zobellella denitrificans</name>
    <dbReference type="NCBI Taxonomy" id="347534"/>
    <lineage>
        <taxon>Bacteria</taxon>
        <taxon>Pseudomonadati</taxon>
        <taxon>Pseudomonadota</taxon>
        <taxon>Gammaproteobacteria</taxon>
        <taxon>Aeromonadales</taxon>
        <taxon>Aeromonadaceae</taxon>
        <taxon>Zobellella</taxon>
    </lineage>
</organism>
<dbReference type="Pfam" id="PF00300">
    <property type="entry name" value="His_Phos_1"/>
    <property type="match status" value="1"/>
</dbReference>
<name>A0A291HQY7_9GAMM</name>
<reference evidence="2" key="1">
    <citation type="submission" date="2015-09" db="EMBL/GenBank/DDBJ databases">
        <authorList>
            <person name="Shao Z."/>
            <person name="Wang L."/>
        </authorList>
    </citation>
    <scope>NUCLEOTIDE SEQUENCE [LARGE SCALE GENOMIC DNA]</scope>
    <source>
        <strain evidence="2">F13-1</strain>
    </source>
</reference>
<keyword evidence="2" id="KW-1185">Reference proteome</keyword>
<gene>
    <name evidence="1" type="ORF">AN401_12405</name>
</gene>
<accession>A0A291HQY7</accession>
<proteinExistence type="predicted"/>
<dbReference type="AlphaFoldDB" id="A0A291HQY7"/>
<dbReference type="KEGG" id="zdf:AN401_12405"/>
<dbReference type="InterPro" id="IPR029033">
    <property type="entry name" value="His_PPase_superfam"/>
</dbReference>
<protein>
    <submittedName>
        <fullName evidence="1">Phosphoglycerate mutase</fullName>
    </submittedName>
</protein>
<evidence type="ECO:0000313" key="1">
    <source>
        <dbReference type="EMBL" id="ATG74555.1"/>
    </source>
</evidence>
<dbReference type="Gene3D" id="3.40.50.1240">
    <property type="entry name" value="Phosphoglycerate mutase-like"/>
    <property type="match status" value="1"/>
</dbReference>
<dbReference type="SMART" id="SM00855">
    <property type="entry name" value="PGAM"/>
    <property type="match status" value="1"/>
</dbReference>
<dbReference type="InterPro" id="IPR013078">
    <property type="entry name" value="His_Pase_superF_clade-1"/>
</dbReference>
<sequence>MMLYIWRHPQPLDATGLCLGRTDLAVDRRKLRRLAGRIQRFARRHRLPREIRVSPLRRAREVGRILERRGWHCRVEPGLVEADFGRWDGRPWREIELAEMDAWCADFAAHAPGGGESLTALFARVETWLAQLPAGPVLAVGHAGWIGVARLLAGGHGVPQQARDWPRPVAYNALSLIPAAPAAPAPPRPAAC</sequence>
<dbReference type="SUPFAM" id="SSF53254">
    <property type="entry name" value="Phosphoglycerate mutase-like"/>
    <property type="match status" value="1"/>
</dbReference>
<dbReference type="EMBL" id="CP012621">
    <property type="protein sequence ID" value="ATG74555.1"/>
    <property type="molecule type" value="Genomic_DNA"/>
</dbReference>
<evidence type="ECO:0000313" key="2">
    <source>
        <dbReference type="Proteomes" id="UP000217763"/>
    </source>
</evidence>